<feature type="transmembrane region" description="Helical" evidence="7">
    <location>
        <begin position="322"/>
        <end position="342"/>
    </location>
</feature>
<dbReference type="InterPro" id="IPR002528">
    <property type="entry name" value="MATE_fam"/>
</dbReference>
<dbReference type="NCBIfam" id="TIGR00797">
    <property type="entry name" value="matE"/>
    <property type="match status" value="1"/>
</dbReference>
<dbReference type="PANTHER" id="PTHR43549:SF3">
    <property type="entry name" value="MULTIDRUG RESISTANCE PROTEIN YPNP-RELATED"/>
    <property type="match status" value="1"/>
</dbReference>
<comment type="caution">
    <text evidence="8">The sequence shown here is derived from an EMBL/GenBank/DDBJ whole genome shotgun (WGS) entry which is preliminary data.</text>
</comment>
<reference evidence="8 9" key="1">
    <citation type="submission" date="2024-03" db="EMBL/GenBank/DDBJ databases">
        <title>Human intestinal bacterial collection.</title>
        <authorList>
            <person name="Pauvert C."/>
            <person name="Hitch T.C.A."/>
            <person name="Clavel T."/>
        </authorList>
    </citation>
    <scope>NUCLEOTIDE SEQUENCE [LARGE SCALE GENOMIC DNA]</scope>
    <source>
        <strain evidence="8 9">CLA-AP-H34</strain>
    </source>
</reference>
<keyword evidence="2" id="KW-0813">Transport</keyword>
<keyword evidence="5 7" id="KW-1133">Transmembrane helix</keyword>
<evidence type="ECO:0000256" key="5">
    <source>
        <dbReference type="ARBA" id="ARBA00022989"/>
    </source>
</evidence>
<evidence type="ECO:0000256" key="7">
    <source>
        <dbReference type="SAM" id="Phobius"/>
    </source>
</evidence>
<feature type="transmembrane region" description="Helical" evidence="7">
    <location>
        <begin position="103"/>
        <end position="124"/>
    </location>
</feature>
<dbReference type="CDD" id="cd13138">
    <property type="entry name" value="MATE_yoeA_like"/>
    <property type="match status" value="1"/>
</dbReference>
<feature type="transmembrane region" description="Helical" evidence="7">
    <location>
        <begin position="171"/>
        <end position="192"/>
    </location>
</feature>
<evidence type="ECO:0000256" key="1">
    <source>
        <dbReference type="ARBA" id="ARBA00004651"/>
    </source>
</evidence>
<feature type="transmembrane region" description="Helical" evidence="7">
    <location>
        <begin position="423"/>
        <end position="442"/>
    </location>
</feature>
<proteinExistence type="predicted"/>
<dbReference type="Pfam" id="PF01554">
    <property type="entry name" value="MatE"/>
    <property type="match status" value="2"/>
</dbReference>
<feature type="transmembrane region" description="Helical" evidence="7">
    <location>
        <begin position="144"/>
        <end position="164"/>
    </location>
</feature>
<evidence type="ECO:0000256" key="4">
    <source>
        <dbReference type="ARBA" id="ARBA00022692"/>
    </source>
</evidence>
<gene>
    <name evidence="8" type="ORF">WMO45_08570</name>
</gene>
<dbReference type="InterPro" id="IPR048279">
    <property type="entry name" value="MdtK-like"/>
</dbReference>
<dbReference type="RefSeq" id="WP_349140239.1">
    <property type="nucleotide sequence ID" value="NZ_JBBMFT010000004.1"/>
</dbReference>
<keyword evidence="3" id="KW-1003">Cell membrane</keyword>
<dbReference type="Proteomes" id="UP001440599">
    <property type="component" value="Unassembled WGS sequence"/>
</dbReference>
<dbReference type="EMBL" id="JBBMFT010000004">
    <property type="protein sequence ID" value="MEQ2456574.1"/>
    <property type="molecule type" value="Genomic_DNA"/>
</dbReference>
<organism evidence="8 9">
    <name type="scientific">Flavonifractor hominis</name>
    <dbReference type="NCBI Taxonomy" id="3133178"/>
    <lineage>
        <taxon>Bacteria</taxon>
        <taxon>Bacillati</taxon>
        <taxon>Bacillota</taxon>
        <taxon>Clostridia</taxon>
        <taxon>Eubacteriales</taxon>
        <taxon>Oscillospiraceae</taxon>
        <taxon>Flavonifractor</taxon>
    </lineage>
</organism>
<sequence length="456" mass="49245">MKLLRQSGGDITQGVIWKQILGFFFPLWFGTFFQQLYNTVDTVVVGRFVGKTALAAVGSTSVIVNLTVGIFTGLASGAVVVIAQHYGARRGEEVHKSVHTAMLLALLIGAIFMAAGFALTPWALRAMGTTSDALPGAILYLRVYFLGMVPNVIYNMGTGVLRAVGDSRRPLYFLIAASLCNIILDLVLVVGFQMGVAGVAIATVCSQLLSAVLVVVSLMRAEGAPFQFFPSELALHGAEIRAIMRIGLPTALQSVMYNASNIVIQASINSFGTDAVAAWTAYGKMDIIFWMTITAMAQSVTTFAGQNYGAGKYDRVKQGVRVSVGLSAGFTLLISAVMFLLARPILAIFTPDPDVLEVGVEMVRFLVPCYITYILVELLPGAIRGAGKSMVPMLISVFGVCGLRLVWLFTAVPAHHTVIMVEASYPITWTITSVAMLIYYRFGHWLEPSKERQMLS</sequence>
<evidence type="ECO:0000256" key="3">
    <source>
        <dbReference type="ARBA" id="ARBA00022475"/>
    </source>
</evidence>
<dbReference type="PIRSF" id="PIRSF006603">
    <property type="entry name" value="DinF"/>
    <property type="match status" value="1"/>
</dbReference>
<feature type="transmembrane region" description="Helical" evidence="7">
    <location>
        <begin position="20"/>
        <end position="37"/>
    </location>
</feature>
<feature type="transmembrane region" description="Helical" evidence="7">
    <location>
        <begin position="391"/>
        <end position="411"/>
    </location>
</feature>
<feature type="transmembrane region" description="Helical" evidence="7">
    <location>
        <begin position="362"/>
        <end position="379"/>
    </location>
</feature>
<dbReference type="InterPro" id="IPR052031">
    <property type="entry name" value="Membrane_Transporter-Flippase"/>
</dbReference>
<accession>A0ABV1EPQ9</accession>
<keyword evidence="9" id="KW-1185">Reference proteome</keyword>
<protein>
    <submittedName>
        <fullName evidence="8">MATE family efflux transporter</fullName>
    </submittedName>
</protein>
<name>A0ABV1EPQ9_9FIRM</name>
<evidence type="ECO:0000256" key="2">
    <source>
        <dbReference type="ARBA" id="ARBA00022448"/>
    </source>
</evidence>
<evidence type="ECO:0000313" key="8">
    <source>
        <dbReference type="EMBL" id="MEQ2456574.1"/>
    </source>
</evidence>
<evidence type="ECO:0000313" key="9">
    <source>
        <dbReference type="Proteomes" id="UP001440599"/>
    </source>
</evidence>
<keyword evidence="4 7" id="KW-0812">Transmembrane</keyword>
<comment type="subcellular location">
    <subcellularLocation>
        <location evidence="1">Cell membrane</location>
        <topology evidence="1">Multi-pass membrane protein</topology>
    </subcellularLocation>
</comment>
<keyword evidence="6 7" id="KW-0472">Membrane</keyword>
<feature type="transmembrane region" description="Helical" evidence="7">
    <location>
        <begin position="198"/>
        <end position="219"/>
    </location>
</feature>
<feature type="transmembrane region" description="Helical" evidence="7">
    <location>
        <begin position="57"/>
        <end position="82"/>
    </location>
</feature>
<dbReference type="PANTHER" id="PTHR43549">
    <property type="entry name" value="MULTIDRUG RESISTANCE PROTEIN YPNP-RELATED"/>
    <property type="match status" value="1"/>
</dbReference>
<evidence type="ECO:0000256" key="6">
    <source>
        <dbReference type="ARBA" id="ARBA00023136"/>
    </source>
</evidence>